<dbReference type="Pfam" id="PF01370">
    <property type="entry name" value="Epimerase"/>
    <property type="match status" value="1"/>
</dbReference>
<organism evidence="2 3">
    <name type="scientific">Vibrio quintilis</name>
    <dbReference type="NCBI Taxonomy" id="1117707"/>
    <lineage>
        <taxon>Bacteria</taxon>
        <taxon>Pseudomonadati</taxon>
        <taxon>Pseudomonadota</taxon>
        <taxon>Gammaproteobacteria</taxon>
        <taxon>Vibrionales</taxon>
        <taxon>Vibrionaceae</taxon>
        <taxon>Vibrio</taxon>
    </lineage>
</organism>
<reference evidence="3" key="1">
    <citation type="submission" date="2016-12" db="EMBL/GenBank/DDBJ databases">
        <authorList>
            <person name="Rodrigo-Torres L."/>
            <person name="Arahal R.D."/>
            <person name="Lucena T."/>
        </authorList>
    </citation>
    <scope>NUCLEOTIDE SEQUENCE [LARGE SCALE GENOMIC DNA]</scope>
</reference>
<dbReference type="Gene3D" id="3.40.50.720">
    <property type="entry name" value="NAD(P)-binding Rossmann-like Domain"/>
    <property type="match status" value="1"/>
</dbReference>
<evidence type="ECO:0000313" key="3">
    <source>
        <dbReference type="Proteomes" id="UP000184600"/>
    </source>
</evidence>
<name>A0A1M7YYS0_9VIBR</name>
<dbReference type="PANTHER" id="PTHR43781">
    <property type="entry name" value="SACCHAROPINE DEHYDROGENASE"/>
    <property type="match status" value="1"/>
</dbReference>
<feature type="domain" description="NAD-dependent epimerase/dehydratase" evidence="1">
    <location>
        <begin position="7"/>
        <end position="90"/>
    </location>
</feature>
<dbReference type="InterPro" id="IPR001509">
    <property type="entry name" value="Epimerase_deHydtase"/>
</dbReference>
<accession>A0A1M7YYS0</accession>
<dbReference type="AlphaFoldDB" id="A0A1M7YYS0"/>
<dbReference type="OrthoDB" id="4414717at2"/>
<gene>
    <name evidence="2" type="ORF">VQ7734_03561</name>
</gene>
<proteinExistence type="predicted"/>
<dbReference type="Proteomes" id="UP000184600">
    <property type="component" value="Unassembled WGS sequence"/>
</dbReference>
<sequence>MSAVIGVTGITGMVGKALLSLIETYQPDARICLGVRQPERLADSPYPVVHVDLEQPASLAAFCQGCDVIVNCAGPSAFYGLNVARAAAIAGAHCIEAFGSYGPDSASELDEIIAVPGARSVITGAGVFPGLSELLPLAMADRYFDNVSTLHAAAGGLEPCSKGAGIDILMSAVAGYGQAAGADLTELEGFPPHIIAKPFRSTDFVQMTETFGCQEASWYSVFSSPRVPEVISAQCHRLASAGDFTESMMLSAAEKLIEVADEQLAGRKPWYRMRIEMSGSQQGEPLCYRALLQTPESYVLTALTMYAALKTVLQDLSLQGCYRASHIVSPELMVSLIKDDERHQLHIVQVPVHSTLIDSTETEEGFL</sequence>
<evidence type="ECO:0000313" key="2">
    <source>
        <dbReference type="EMBL" id="SHO57791.1"/>
    </source>
</evidence>
<dbReference type="EMBL" id="FRFG01000048">
    <property type="protein sequence ID" value="SHO57791.1"/>
    <property type="molecule type" value="Genomic_DNA"/>
</dbReference>
<dbReference type="RefSeq" id="WP_073585069.1">
    <property type="nucleotide sequence ID" value="NZ_AP024897.1"/>
</dbReference>
<dbReference type="STRING" id="1117707.VQ7734_03561"/>
<keyword evidence="3" id="KW-1185">Reference proteome</keyword>
<protein>
    <submittedName>
        <fullName evidence="2">Saccharopine dehydrogenase</fullName>
    </submittedName>
</protein>
<dbReference type="SUPFAM" id="SSF51735">
    <property type="entry name" value="NAD(P)-binding Rossmann-fold domains"/>
    <property type="match status" value="1"/>
</dbReference>
<dbReference type="PANTHER" id="PTHR43781:SF1">
    <property type="entry name" value="SACCHAROPINE DEHYDROGENASE"/>
    <property type="match status" value="1"/>
</dbReference>
<dbReference type="InterPro" id="IPR036291">
    <property type="entry name" value="NAD(P)-bd_dom_sf"/>
</dbReference>
<evidence type="ECO:0000259" key="1">
    <source>
        <dbReference type="Pfam" id="PF01370"/>
    </source>
</evidence>